<name>A0AA40K8E8_9PEZI</name>
<dbReference type="AlphaFoldDB" id="A0AA40K8E8"/>
<dbReference type="PANTHER" id="PTHR13349:SF2">
    <property type="entry name" value="TRANSLATION MACHINERY-ASSOCIATED PROTEIN 16"/>
    <property type="match status" value="1"/>
</dbReference>
<evidence type="ECO:0000313" key="3">
    <source>
        <dbReference type="EMBL" id="KAK0749834.1"/>
    </source>
</evidence>
<dbReference type="EMBL" id="JAUKUD010000003">
    <property type="protein sequence ID" value="KAK0749834.1"/>
    <property type="molecule type" value="Genomic_DNA"/>
</dbReference>
<proteinExistence type="inferred from homology"/>
<gene>
    <name evidence="3" type="ORF">B0T18DRAFT_437245</name>
</gene>
<keyword evidence="4" id="KW-1185">Reference proteome</keyword>
<evidence type="ECO:0000256" key="1">
    <source>
        <dbReference type="ARBA" id="ARBA00034127"/>
    </source>
</evidence>
<comment type="similarity">
    <text evidence="1">Belongs to the TMA16 family.</text>
</comment>
<dbReference type="InterPro" id="IPR038356">
    <property type="entry name" value="Tma16_sf"/>
</dbReference>
<dbReference type="Proteomes" id="UP001172155">
    <property type="component" value="Unassembled WGS sequence"/>
</dbReference>
<dbReference type="GO" id="GO:0005634">
    <property type="term" value="C:nucleus"/>
    <property type="evidence" value="ECO:0007669"/>
    <property type="project" value="TreeGrafter"/>
</dbReference>
<organism evidence="3 4">
    <name type="scientific">Schizothecium vesticola</name>
    <dbReference type="NCBI Taxonomy" id="314040"/>
    <lineage>
        <taxon>Eukaryota</taxon>
        <taxon>Fungi</taxon>
        <taxon>Dikarya</taxon>
        <taxon>Ascomycota</taxon>
        <taxon>Pezizomycotina</taxon>
        <taxon>Sordariomycetes</taxon>
        <taxon>Sordariomycetidae</taxon>
        <taxon>Sordariales</taxon>
        <taxon>Schizotheciaceae</taxon>
        <taxon>Schizothecium</taxon>
    </lineage>
</organism>
<feature type="region of interest" description="Disordered" evidence="2">
    <location>
        <begin position="1"/>
        <end position="36"/>
    </location>
</feature>
<accession>A0AA40K8E8</accession>
<protein>
    <submittedName>
        <fullName evidence="3">Translation machinery-associated protein 16</fullName>
    </submittedName>
</protein>
<dbReference type="InterPro" id="IPR021346">
    <property type="entry name" value="Tma16"/>
</dbReference>
<evidence type="ECO:0000256" key="2">
    <source>
        <dbReference type="SAM" id="MobiDB-lite"/>
    </source>
</evidence>
<reference evidence="3" key="1">
    <citation type="submission" date="2023-06" db="EMBL/GenBank/DDBJ databases">
        <title>Genome-scale phylogeny and comparative genomics of the fungal order Sordariales.</title>
        <authorList>
            <consortium name="Lawrence Berkeley National Laboratory"/>
            <person name="Hensen N."/>
            <person name="Bonometti L."/>
            <person name="Westerberg I."/>
            <person name="Brannstrom I.O."/>
            <person name="Guillou S."/>
            <person name="Cros-Aarteil S."/>
            <person name="Calhoun S."/>
            <person name="Haridas S."/>
            <person name="Kuo A."/>
            <person name="Mondo S."/>
            <person name="Pangilinan J."/>
            <person name="Riley R."/>
            <person name="LaButti K."/>
            <person name="Andreopoulos B."/>
            <person name="Lipzen A."/>
            <person name="Chen C."/>
            <person name="Yanf M."/>
            <person name="Daum C."/>
            <person name="Ng V."/>
            <person name="Clum A."/>
            <person name="Steindorff A."/>
            <person name="Ohm R."/>
            <person name="Martin F."/>
            <person name="Silar P."/>
            <person name="Natvig D."/>
            <person name="Lalanne C."/>
            <person name="Gautier V."/>
            <person name="Ament-velasquez S.L."/>
            <person name="Kruys A."/>
            <person name="Hutchinson M.I."/>
            <person name="Powell A.J."/>
            <person name="Barry K."/>
            <person name="Miller A.N."/>
            <person name="Grigoriev I.V."/>
            <person name="Debuchy R."/>
            <person name="Gladieux P."/>
            <person name="Thoren M.H."/>
            <person name="Johannesson H."/>
        </authorList>
    </citation>
    <scope>NUCLEOTIDE SEQUENCE</scope>
    <source>
        <strain evidence="3">SMH3187-1</strain>
    </source>
</reference>
<evidence type="ECO:0000313" key="4">
    <source>
        <dbReference type="Proteomes" id="UP001172155"/>
    </source>
</evidence>
<dbReference type="Pfam" id="PF11176">
    <property type="entry name" value="Tma16"/>
    <property type="match status" value="1"/>
</dbReference>
<dbReference type="PANTHER" id="PTHR13349">
    <property type="entry name" value="TRANSLATION MACHINERY-ASSOCIATED PROTEIN 16"/>
    <property type="match status" value="1"/>
</dbReference>
<sequence length="179" mass="20740">MANTVEKTRKQIAKKKGGSIDALHENSRNAKRLHYAQHRDERLQKIARARGKRDQPLLQRVSHFRDIVKDGGYKALSLEEVHAKINDYVHEYDEEYEEVKKARRSGRPASTREDLVRMKIAALTKEQKDGFYMPDLTIEKNVQLLERWEGEWAYLTNLAWVKVMGSGTVKPASFPPHLS</sequence>
<comment type="caution">
    <text evidence="3">The sequence shown here is derived from an EMBL/GenBank/DDBJ whole genome shotgun (WGS) entry which is preliminary data.</text>
</comment>
<dbReference type="Gene3D" id="1.20.1440.170">
    <property type="entry name" value="Translation machinery-associated protein 16-like"/>
    <property type="match status" value="1"/>
</dbReference>